<name>A0AAJ0UIW0_HALSE</name>
<dbReference type="GO" id="GO:0005829">
    <property type="term" value="C:cytosol"/>
    <property type="evidence" value="ECO:0007669"/>
    <property type="project" value="TreeGrafter"/>
</dbReference>
<evidence type="ECO:0000256" key="6">
    <source>
        <dbReference type="PROSITE-ProRule" id="PRU00169"/>
    </source>
</evidence>
<evidence type="ECO:0000256" key="1">
    <source>
        <dbReference type="ARBA" id="ARBA00022553"/>
    </source>
</evidence>
<dbReference type="PROSITE" id="PS50110">
    <property type="entry name" value="RESPONSE_REGULATORY"/>
    <property type="match status" value="1"/>
</dbReference>
<dbReference type="CDD" id="cd00383">
    <property type="entry name" value="trans_reg_C"/>
    <property type="match status" value="1"/>
</dbReference>
<evidence type="ECO:0000256" key="3">
    <source>
        <dbReference type="ARBA" id="ARBA00023015"/>
    </source>
</evidence>
<feature type="domain" description="Response regulatory" evidence="8">
    <location>
        <begin position="6"/>
        <end position="119"/>
    </location>
</feature>
<dbReference type="Pfam" id="PF00072">
    <property type="entry name" value="Response_reg"/>
    <property type="match status" value="1"/>
</dbReference>
<dbReference type="InterPro" id="IPR039420">
    <property type="entry name" value="WalR-like"/>
</dbReference>
<evidence type="ECO:0000259" key="8">
    <source>
        <dbReference type="PROSITE" id="PS50110"/>
    </source>
</evidence>
<dbReference type="GO" id="GO:0000156">
    <property type="term" value="F:phosphorelay response regulator activity"/>
    <property type="evidence" value="ECO:0007669"/>
    <property type="project" value="TreeGrafter"/>
</dbReference>
<dbReference type="Gene3D" id="1.10.10.10">
    <property type="entry name" value="Winged helix-like DNA-binding domain superfamily/Winged helix DNA-binding domain"/>
    <property type="match status" value="1"/>
</dbReference>
<keyword evidence="11" id="KW-1185">Reference proteome</keyword>
<dbReference type="Proteomes" id="UP001296967">
    <property type="component" value="Unassembled WGS sequence"/>
</dbReference>
<dbReference type="PANTHER" id="PTHR48111:SF1">
    <property type="entry name" value="TWO-COMPONENT RESPONSE REGULATOR ORR33"/>
    <property type="match status" value="1"/>
</dbReference>
<keyword evidence="4 7" id="KW-0238">DNA-binding</keyword>
<dbReference type="InterPro" id="IPR011006">
    <property type="entry name" value="CheY-like_superfamily"/>
</dbReference>
<evidence type="ECO:0000256" key="4">
    <source>
        <dbReference type="ARBA" id="ARBA00023125"/>
    </source>
</evidence>
<evidence type="ECO:0000313" key="11">
    <source>
        <dbReference type="Proteomes" id="UP001296967"/>
    </source>
</evidence>
<keyword evidence="5" id="KW-0804">Transcription</keyword>
<gene>
    <name evidence="10" type="ORF">CCR82_17745</name>
</gene>
<keyword evidence="1 6" id="KW-0597">Phosphoprotein</keyword>
<reference evidence="10" key="1">
    <citation type="submission" date="2017-05" db="EMBL/GenBank/DDBJ databases">
        <authorList>
            <person name="Imhoff J.F."/>
            <person name="Rahn T."/>
            <person name="Kuenzel S."/>
            <person name="Neulinger S.C."/>
        </authorList>
    </citation>
    <scope>NUCLEOTIDE SEQUENCE</scope>
    <source>
        <strain evidence="10">DSM 4395</strain>
    </source>
</reference>
<evidence type="ECO:0000256" key="7">
    <source>
        <dbReference type="PROSITE-ProRule" id="PRU01091"/>
    </source>
</evidence>
<evidence type="ECO:0000256" key="5">
    <source>
        <dbReference type="ARBA" id="ARBA00023163"/>
    </source>
</evidence>
<proteinExistence type="predicted"/>
<dbReference type="InterPro" id="IPR036388">
    <property type="entry name" value="WH-like_DNA-bd_sf"/>
</dbReference>
<keyword evidence="3" id="KW-0805">Transcription regulation</keyword>
<dbReference type="InterPro" id="IPR001867">
    <property type="entry name" value="OmpR/PhoB-type_DNA-bd"/>
</dbReference>
<dbReference type="PANTHER" id="PTHR48111">
    <property type="entry name" value="REGULATOR OF RPOS"/>
    <property type="match status" value="1"/>
</dbReference>
<organism evidence="10 11">
    <name type="scientific">Halochromatium salexigens</name>
    <name type="common">Chromatium salexigens</name>
    <dbReference type="NCBI Taxonomy" id="49447"/>
    <lineage>
        <taxon>Bacteria</taxon>
        <taxon>Pseudomonadati</taxon>
        <taxon>Pseudomonadota</taxon>
        <taxon>Gammaproteobacteria</taxon>
        <taxon>Chromatiales</taxon>
        <taxon>Chromatiaceae</taxon>
        <taxon>Halochromatium</taxon>
    </lineage>
</organism>
<reference evidence="10" key="2">
    <citation type="journal article" date="2020" name="Microorganisms">
        <title>Osmotic Adaptation and Compatible Solute Biosynthesis of Phototrophic Bacteria as Revealed from Genome Analyses.</title>
        <authorList>
            <person name="Imhoff J.F."/>
            <person name="Rahn T."/>
            <person name="Kunzel S."/>
            <person name="Keller A."/>
            <person name="Neulinger S.C."/>
        </authorList>
    </citation>
    <scope>NUCLEOTIDE SEQUENCE</scope>
    <source>
        <strain evidence="10">DSM 4395</strain>
    </source>
</reference>
<dbReference type="SUPFAM" id="SSF46894">
    <property type="entry name" value="C-terminal effector domain of the bipartite response regulators"/>
    <property type="match status" value="1"/>
</dbReference>
<evidence type="ECO:0000256" key="2">
    <source>
        <dbReference type="ARBA" id="ARBA00023012"/>
    </source>
</evidence>
<dbReference type="InterPro" id="IPR001789">
    <property type="entry name" value="Sig_transdc_resp-reg_receiver"/>
</dbReference>
<protein>
    <submittedName>
        <fullName evidence="10">DNA-binding response regulator</fullName>
    </submittedName>
</protein>
<feature type="DNA-binding region" description="OmpR/PhoB-type" evidence="7">
    <location>
        <begin position="129"/>
        <end position="228"/>
    </location>
</feature>
<dbReference type="PROSITE" id="PS51755">
    <property type="entry name" value="OMPR_PHOB"/>
    <property type="match status" value="1"/>
</dbReference>
<comment type="caution">
    <text evidence="10">The sequence shown here is derived from an EMBL/GenBank/DDBJ whole genome shotgun (WGS) entry which is preliminary data.</text>
</comment>
<evidence type="ECO:0000259" key="9">
    <source>
        <dbReference type="PROSITE" id="PS51755"/>
    </source>
</evidence>
<dbReference type="Pfam" id="PF00486">
    <property type="entry name" value="Trans_reg_C"/>
    <property type="match status" value="1"/>
</dbReference>
<feature type="domain" description="OmpR/PhoB-type" evidence="9">
    <location>
        <begin position="129"/>
        <end position="228"/>
    </location>
</feature>
<keyword evidence="2" id="KW-0902">Two-component regulatory system</keyword>
<dbReference type="RefSeq" id="WP_201247168.1">
    <property type="nucleotide sequence ID" value="NZ_NHSF01000090.1"/>
</dbReference>
<dbReference type="Gene3D" id="6.10.250.690">
    <property type="match status" value="1"/>
</dbReference>
<dbReference type="SMART" id="SM00448">
    <property type="entry name" value="REC"/>
    <property type="match status" value="1"/>
</dbReference>
<dbReference type="Gene3D" id="3.40.50.2300">
    <property type="match status" value="1"/>
</dbReference>
<dbReference type="GO" id="GO:0032993">
    <property type="term" value="C:protein-DNA complex"/>
    <property type="evidence" value="ECO:0007669"/>
    <property type="project" value="TreeGrafter"/>
</dbReference>
<dbReference type="SMART" id="SM00862">
    <property type="entry name" value="Trans_reg_C"/>
    <property type="match status" value="1"/>
</dbReference>
<accession>A0AAJ0UIW0</accession>
<dbReference type="SUPFAM" id="SSF52172">
    <property type="entry name" value="CheY-like"/>
    <property type="match status" value="1"/>
</dbReference>
<dbReference type="EMBL" id="NHSF01000090">
    <property type="protein sequence ID" value="MBK5932320.1"/>
    <property type="molecule type" value="Genomic_DNA"/>
</dbReference>
<feature type="modified residue" description="4-aspartylphosphate" evidence="6">
    <location>
        <position position="55"/>
    </location>
</feature>
<dbReference type="GO" id="GO:0006355">
    <property type="term" value="P:regulation of DNA-templated transcription"/>
    <property type="evidence" value="ECO:0007669"/>
    <property type="project" value="InterPro"/>
</dbReference>
<dbReference type="GO" id="GO:0000976">
    <property type="term" value="F:transcription cis-regulatory region binding"/>
    <property type="evidence" value="ECO:0007669"/>
    <property type="project" value="TreeGrafter"/>
</dbReference>
<dbReference type="AlphaFoldDB" id="A0AAJ0UIW0"/>
<evidence type="ECO:0000313" key="10">
    <source>
        <dbReference type="EMBL" id="MBK5932320.1"/>
    </source>
</evidence>
<sequence length="241" mass="26680">MDEKPSIIVVEDDQRMGLALQRNLTKAGYQVMLADSGQSLRQAYRRNEADLVLLDLNLGIEDGIDIARELVSTTSVAVIIITGRLELEDRVEGLDAGADDYIVKPFATDELLARIRAVLRRRALDDVPSGMIEFGPYRLDTTTQTLHREGASTPSLTLTGTEARLLGILLRQHGRAVSRERLSNRGPQDPGDRSIDVHIGNIRRKLRETGIDELVISPVRGFGYRLRLDGTEAPDEDPAES</sequence>
<dbReference type="InterPro" id="IPR016032">
    <property type="entry name" value="Sig_transdc_resp-reg_C-effctor"/>
</dbReference>